<feature type="domain" description="N-acetyltransferase" evidence="3">
    <location>
        <begin position="3"/>
        <end position="161"/>
    </location>
</feature>
<evidence type="ECO:0000259" key="3">
    <source>
        <dbReference type="PROSITE" id="PS51186"/>
    </source>
</evidence>
<dbReference type="SUPFAM" id="SSF55729">
    <property type="entry name" value="Acyl-CoA N-acyltransferases (Nat)"/>
    <property type="match status" value="1"/>
</dbReference>
<gene>
    <name evidence="4" type="ORF">EDC28_105215</name>
</gene>
<dbReference type="InterPro" id="IPR016181">
    <property type="entry name" value="Acyl_CoA_acyltransferase"/>
</dbReference>
<keyword evidence="2" id="KW-0012">Acyltransferase</keyword>
<organism evidence="4 5">
    <name type="scientific">Gallaecimonas pentaromativorans</name>
    <dbReference type="NCBI Taxonomy" id="584787"/>
    <lineage>
        <taxon>Bacteria</taxon>
        <taxon>Pseudomonadati</taxon>
        <taxon>Pseudomonadota</taxon>
        <taxon>Gammaproteobacteria</taxon>
        <taxon>Enterobacterales</taxon>
        <taxon>Gallaecimonadaceae</taxon>
        <taxon>Gallaecimonas</taxon>
    </lineage>
</organism>
<dbReference type="GO" id="GO:0016747">
    <property type="term" value="F:acyltransferase activity, transferring groups other than amino-acyl groups"/>
    <property type="evidence" value="ECO:0007669"/>
    <property type="project" value="InterPro"/>
</dbReference>
<evidence type="ECO:0000313" key="5">
    <source>
        <dbReference type="Proteomes" id="UP000268033"/>
    </source>
</evidence>
<dbReference type="STRING" id="584787.GCA_001247655_02963"/>
<dbReference type="Proteomes" id="UP000268033">
    <property type="component" value="Unassembled WGS sequence"/>
</dbReference>
<dbReference type="InterPro" id="IPR050832">
    <property type="entry name" value="Bact_Acetyltransf"/>
</dbReference>
<dbReference type="Gene3D" id="3.40.630.30">
    <property type="match status" value="1"/>
</dbReference>
<evidence type="ECO:0000313" key="4">
    <source>
        <dbReference type="EMBL" id="ROQ25904.1"/>
    </source>
</evidence>
<comment type="caution">
    <text evidence="4">The sequence shown here is derived from an EMBL/GenBank/DDBJ whole genome shotgun (WGS) entry which is preliminary data.</text>
</comment>
<keyword evidence="1 4" id="KW-0808">Transferase</keyword>
<reference evidence="4 5" key="1">
    <citation type="submission" date="2018-11" db="EMBL/GenBank/DDBJ databases">
        <title>Genomic Encyclopedia of Type Strains, Phase IV (KMG-IV): sequencing the most valuable type-strain genomes for metagenomic binning, comparative biology and taxonomic classification.</title>
        <authorList>
            <person name="Goeker M."/>
        </authorList>
    </citation>
    <scope>NUCLEOTIDE SEQUENCE [LARGE SCALE GENOMIC DNA]</scope>
    <source>
        <strain evidence="4 5">DSM 21945</strain>
    </source>
</reference>
<dbReference type="EMBL" id="RJUL01000005">
    <property type="protein sequence ID" value="ROQ25904.1"/>
    <property type="molecule type" value="Genomic_DNA"/>
</dbReference>
<dbReference type="CDD" id="cd04301">
    <property type="entry name" value="NAT_SF"/>
    <property type="match status" value="1"/>
</dbReference>
<dbReference type="Pfam" id="PF00583">
    <property type="entry name" value="Acetyltransf_1"/>
    <property type="match status" value="1"/>
</dbReference>
<dbReference type="PANTHER" id="PTHR43877">
    <property type="entry name" value="AMINOALKYLPHOSPHONATE N-ACETYLTRANSFERASE-RELATED-RELATED"/>
    <property type="match status" value="1"/>
</dbReference>
<accession>A0A3N1P1D3</accession>
<dbReference type="PANTHER" id="PTHR43877:SF2">
    <property type="entry name" value="AMINOALKYLPHOSPHONATE N-ACETYLTRANSFERASE-RELATED"/>
    <property type="match status" value="1"/>
</dbReference>
<name>A0A3N1P1D3_9GAMM</name>
<evidence type="ECO:0000256" key="1">
    <source>
        <dbReference type="ARBA" id="ARBA00022679"/>
    </source>
</evidence>
<dbReference type="InterPro" id="IPR000182">
    <property type="entry name" value="GNAT_dom"/>
</dbReference>
<sequence>MPYHIRPMKPADNAAIAQVIRDVSAEYGLSADKGYGVSDPHLDNLFDYYRELGGRYWVVELDGHIQGGGGMAPLSGASDTVCELQKMYFLPSLRGQGAGKALAELAMAEARQSGFKLCYLETTAALGEALGLYQALGFKQLTHPMGETGHGDCEICMAKTL</sequence>
<proteinExistence type="predicted"/>
<keyword evidence="5" id="KW-1185">Reference proteome</keyword>
<protein>
    <submittedName>
        <fullName evidence="4">Putative acetyltransferase</fullName>
    </submittedName>
</protein>
<dbReference type="PROSITE" id="PS51186">
    <property type="entry name" value="GNAT"/>
    <property type="match status" value="1"/>
</dbReference>
<evidence type="ECO:0000256" key="2">
    <source>
        <dbReference type="ARBA" id="ARBA00023315"/>
    </source>
</evidence>
<dbReference type="AlphaFoldDB" id="A0A3N1P1D3"/>